<dbReference type="Pfam" id="PF00326">
    <property type="entry name" value="Peptidase_S9"/>
    <property type="match status" value="1"/>
</dbReference>
<reference evidence="3 4" key="1">
    <citation type="journal article" date="2017" name="G3 (Bethesda)">
        <title>First Draft Genome Sequence of the Pathogenic Fungus Lomentospora prolificans (Formerly Scedosporium prolificans).</title>
        <authorList>
            <person name="Luo R."/>
            <person name="Zimin A."/>
            <person name="Workman R."/>
            <person name="Fan Y."/>
            <person name="Pertea G."/>
            <person name="Grossman N."/>
            <person name="Wear M.P."/>
            <person name="Jia B."/>
            <person name="Miller H."/>
            <person name="Casadevall A."/>
            <person name="Timp W."/>
            <person name="Zhang S.X."/>
            <person name="Salzberg S.L."/>
        </authorList>
    </citation>
    <scope>NUCLEOTIDE SEQUENCE [LARGE SCALE GENOMIC DNA]</scope>
    <source>
        <strain evidence="3 4">JHH-5317</strain>
    </source>
</reference>
<sequence length="300" mass="33208">MPYFDSPVDSTRLFYRDYVPTGSGFKVQPGKSPNLTLVFLHGWPMSSKMFQHLLLPLCETYQFRCIAPDRRGFGLSDWTNGTSDKPVSWSTFVGELDHLLQQLGIGDFVFVAASMGCTESLLAYQSSEFIAQRCKGLVWLGTIMPFPVQSPEHPLSPSQELWDAILQGLRDNRPAFVSESMSGIFALSAGNVVHPKTLEHFESIVADAHSIAIEKTVAIFNQPAEAEITKLANSGKQIPILAIHGDADQGMPVEASAKIVKEMVPWIQLKVYEKAGHGMYLTHSQQLMEDLLAFFNAVDS</sequence>
<dbReference type="GO" id="GO:0008236">
    <property type="term" value="F:serine-type peptidase activity"/>
    <property type="evidence" value="ECO:0007669"/>
    <property type="project" value="InterPro"/>
</dbReference>
<dbReference type="Pfam" id="PF00561">
    <property type="entry name" value="Abhydrolase_1"/>
    <property type="match status" value="1"/>
</dbReference>
<dbReference type="InParanoid" id="A0A2N3MZM4"/>
<evidence type="ECO:0000259" key="2">
    <source>
        <dbReference type="Pfam" id="PF00561"/>
    </source>
</evidence>
<name>A0A2N3MZM4_9PEZI</name>
<protein>
    <submittedName>
        <fullName evidence="3">Uncharacterized protein</fullName>
    </submittedName>
</protein>
<dbReference type="InterPro" id="IPR050266">
    <property type="entry name" value="AB_hydrolase_sf"/>
</dbReference>
<gene>
    <name evidence="3" type="ORF">jhhlp_008147</name>
</gene>
<dbReference type="PRINTS" id="PR00412">
    <property type="entry name" value="EPOXHYDRLASE"/>
</dbReference>
<dbReference type="InterPro" id="IPR000639">
    <property type="entry name" value="Epox_hydrolase-like"/>
</dbReference>
<dbReference type="PANTHER" id="PTHR43798">
    <property type="entry name" value="MONOACYLGLYCEROL LIPASE"/>
    <property type="match status" value="1"/>
</dbReference>
<keyword evidence="4" id="KW-1185">Reference proteome</keyword>
<dbReference type="EMBL" id="NLAX01001584">
    <property type="protein sequence ID" value="PKS05628.1"/>
    <property type="molecule type" value="Genomic_DNA"/>
</dbReference>
<evidence type="ECO:0000259" key="1">
    <source>
        <dbReference type="Pfam" id="PF00326"/>
    </source>
</evidence>
<accession>A0A2N3MZM4</accession>
<dbReference type="InterPro" id="IPR000073">
    <property type="entry name" value="AB_hydrolase_1"/>
</dbReference>
<proteinExistence type="predicted"/>
<dbReference type="SUPFAM" id="SSF53474">
    <property type="entry name" value="alpha/beta-Hydrolases"/>
    <property type="match status" value="1"/>
</dbReference>
<feature type="domain" description="AB hydrolase-1" evidence="2">
    <location>
        <begin position="36"/>
        <end position="178"/>
    </location>
</feature>
<dbReference type="PANTHER" id="PTHR43798:SF33">
    <property type="entry name" value="HYDROLASE, PUTATIVE (AFU_ORTHOLOGUE AFUA_2G14860)-RELATED"/>
    <property type="match status" value="1"/>
</dbReference>
<feature type="domain" description="Peptidase S9 prolyl oligopeptidase catalytic" evidence="1">
    <location>
        <begin position="226"/>
        <end position="296"/>
    </location>
</feature>
<dbReference type="OrthoDB" id="408373at2759"/>
<dbReference type="GO" id="GO:0006508">
    <property type="term" value="P:proteolysis"/>
    <property type="evidence" value="ECO:0007669"/>
    <property type="project" value="InterPro"/>
</dbReference>
<organism evidence="3 4">
    <name type="scientific">Lomentospora prolificans</name>
    <dbReference type="NCBI Taxonomy" id="41688"/>
    <lineage>
        <taxon>Eukaryota</taxon>
        <taxon>Fungi</taxon>
        <taxon>Dikarya</taxon>
        <taxon>Ascomycota</taxon>
        <taxon>Pezizomycotina</taxon>
        <taxon>Sordariomycetes</taxon>
        <taxon>Hypocreomycetidae</taxon>
        <taxon>Microascales</taxon>
        <taxon>Microascaceae</taxon>
        <taxon>Lomentospora</taxon>
    </lineage>
</organism>
<evidence type="ECO:0000313" key="4">
    <source>
        <dbReference type="Proteomes" id="UP000233524"/>
    </source>
</evidence>
<dbReference type="Gene3D" id="3.40.50.1820">
    <property type="entry name" value="alpha/beta hydrolase"/>
    <property type="match status" value="1"/>
</dbReference>
<dbReference type="GO" id="GO:0016020">
    <property type="term" value="C:membrane"/>
    <property type="evidence" value="ECO:0007669"/>
    <property type="project" value="TreeGrafter"/>
</dbReference>
<dbReference type="InterPro" id="IPR029058">
    <property type="entry name" value="AB_hydrolase_fold"/>
</dbReference>
<evidence type="ECO:0000313" key="3">
    <source>
        <dbReference type="EMBL" id="PKS05628.1"/>
    </source>
</evidence>
<dbReference type="AlphaFoldDB" id="A0A2N3MZM4"/>
<comment type="caution">
    <text evidence="3">The sequence shown here is derived from an EMBL/GenBank/DDBJ whole genome shotgun (WGS) entry which is preliminary data.</text>
</comment>
<dbReference type="VEuPathDB" id="FungiDB:jhhlp_008147"/>
<dbReference type="Proteomes" id="UP000233524">
    <property type="component" value="Unassembled WGS sequence"/>
</dbReference>
<dbReference type="InterPro" id="IPR001375">
    <property type="entry name" value="Peptidase_S9_cat"/>
</dbReference>